<dbReference type="EMBL" id="GL732552">
    <property type="protein sequence ID" value="EFX79388.1"/>
    <property type="molecule type" value="Genomic_DNA"/>
</dbReference>
<accession>E9GMH6</accession>
<name>E9GMH6_DAPPU</name>
<keyword evidence="3" id="KW-1185">Reference proteome</keyword>
<reference evidence="2 3" key="1">
    <citation type="journal article" date="2011" name="Science">
        <title>The ecoresponsive genome of Daphnia pulex.</title>
        <authorList>
            <person name="Colbourne J.K."/>
            <person name="Pfrender M.E."/>
            <person name="Gilbert D."/>
            <person name="Thomas W.K."/>
            <person name="Tucker A."/>
            <person name="Oakley T.H."/>
            <person name="Tokishita S."/>
            <person name="Aerts A."/>
            <person name="Arnold G.J."/>
            <person name="Basu M.K."/>
            <person name="Bauer D.J."/>
            <person name="Caceres C.E."/>
            <person name="Carmel L."/>
            <person name="Casola C."/>
            <person name="Choi J.H."/>
            <person name="Detter J.C."/>
            <person name="Dong Q."/>
            <person name="Dusheyko S."/>
            <person name="Eads B.D."/>
            <person name="Frohlich T."/>
            <person name="Geiler-Samerotte K.A."/>
            <person name="Gerlach D."/>
            <person name="Hatcher P."/>
            <person name="Jogdeo S."/>
            <person name="Krijgsveld J."/>
            <person name="Kriventseva E.V."/>
            <person name="Kultz D."/>
            <person name="Laforsch C."/>
            <person name="Lindquist E."/>
            <person name="Lopez J."/>
            <person name="Manak J.R."/>
            <person name="Muller J."/>
            <person name="Pangilinan J."/>
            <person name="Patwardhan R.P."/>
            <person name="Pitluck S."/>
            <person name="Pritham E.J."/>
            <person name="Rechtsteiner A."/>
            <person name="Rho M."/>
            <person name="Rogozin I.B."/>
            <person name="Sakarya O."/>
            <person name="Salamov A."/>
            <person name="Schaack S."/>
            <person name="Shapiro H."/>
            <person name="Shiga Y."/>
            <person name="Skalitzky C."/>
            <person name="Smith Z."/>
            <person name="Souvorov A."/>
            <person name="Sung W."/>
            <person name="Tang Z."/>
            <person name="Tsuchiya D."/>
            <person name="Tu H."/>
            <person name="Vos H."/>
            <person name="Wang M."/>
            <person name="Wolf Y.I."/>
            <person name="Yamagata H."/>
            <person name="Yamada T."/>
            <person name="Ye Y."/>
            <person name="Shaw J.R."/>
            <person name="Andrews J."/>
            <person name="Crease T.J."/>
            <person name="Tang H."/>
            <person name="Lucas S.M."/>
            <person name="Robertson H.M."/>
            <person name="Bork P."/>
            <person name="Koonin E.V."/>
            <person name="Zdobnov E.M."/>
            <person name="Grigoriev I.V."/>
            <person name="Lynch M."/>
            <person name="Boore J.L."/>
        </authorList>
    </citation>
    <scope>NUCLEOTIDE SEQUENCE [LARGE SCALE GENOMIC DNA]</scope>
</reference>
<protein>
    <recommendedName>
        <fullName evidence="4">Ionotropic glutamate receptor L-glutamate and glycine-binding domain-containing protein</fullName>
    </recommendedName>
</protein>
<organism evidence="2 3">
    <name type="scientific">Daphnia pulex</name>
    <name type="common">Water flea</name>
    <dbReference type="NCBI Taxonomy" id="6669"/>
    <lineage>
        <taxon>Eukaryota</taxon>
        <taxon>Metazoa</taxon>
        <taxon>Ecdysozoa</taxon>
        <taxon>Arthropoda</taxon>
        <taxon>Crustacea</taxon>
        <taxon>Branchiopoda</taxon>
        <taxon>Diplostraca</taxon>
        <taxon>Cladocera</taxon>
        <taxon>Anomopoda</taxon>
        <taxon>Daphniidae</taxon>
        <taxon>Daphnia</taxon>
    </lineage>
</organism>
<proteinExistence type="predicted"/>
<feature type="signal peptide" evidence="1">
    <location>
        <begin position="1"/>
        <end position="22"/>
    </location>
</feature>
<gene>
    <name evidence="2" type="ORF">DAPPUDRAFT_245066</name>
</gene>
<dbReference type="AlphaFoldDB" id="E9GMH6"/>
<dbReference type="OrthoDB" id="10533673at2759"/>
<evidence type="ECO:0000313" key="3">
    <source>
        <dbReference type="Proteomes" id="UP000000305"/>
    </source>
</evidence>
<evidence type="ECO:0000256" key="1">
    <source>
        <dbReference type="SAM" id="SignalP"/>
    </source>
</evidence>
<evidence type="ECO:0000313" key="2">
    <source>
        <dbReference type="EMBL" id="EFX79388.1"/>
    </source>
</evidence>
<dbReference type="Gene3D" id="3.40.190.10">
    <property type="entry name" value="Periplasmic binding protein-like II"/>
    <property type="match status" value="1"/>
</dbReference>
<dbReference type="HOGENOM" id="CLU_1908794_0_0_1"/>
<dbReference type="KEGG" id="dpx:DAPPUDRAFT_245066"/>
<dbReference type="Proteomes" id="UP000000305">
    <property type="component" value="Unassembled WGS sequence"/>
</dbReference>
<feature type="chain" id="PRO_5003241354" description="Ionotropic glutamate receptor L-glutamate and glycine-binding domain-containing protein" evidence="1">
    <location>
        <begin position="23"/>
        <end position="133"/>
    </location>
</feature>
<dbReference type="InParanoid" id="E9GMH6"/>
<evidence type="ECO:0008006" key="4">
    <source>
        <dbReference type="Google" id="ProtNLM"/>
    </source>
</evidence>
<sequence length="133" mass="14975">MVVTRIKLALLLCLVLVAITNAGISGSKGKAVHHIPHKLQGNIRGRDLRVVTFPPYISILRNSSGHITDYSDHMYQHLQYLSQKLEFTYTILPAAENIHDGLKYRETWSGVIGSITNLGEGIYKWIQKFGNML</sequence>
<keyword evidence="1" id="KW-0732">Signal</keyword>
<dbReference type="PhylomeDB" id="E9GMH6"/>